<organism evidence="1 2">
    <name type="scientific">Ajellomyces dermatitidis (strain ER-3 / ATCC MYA-2586)</name>
    <name type="common">Blastomyces dermatitidis</name>
    <dbReference type="NCBI Taxonomy" id="559297"/>
    <lineage>
        <taxon>Eukaryota</taxon>
        <taxon>Fungi</taxon>
        <taxon>Dikarya</taxon>
        <taxon>Ascomycota</taxon>
        <taxon>Pezizomycotina</taxon>
        <taxon>Eurotiomycetes</taxon>
        <taxon>Eurotiomycetidae</taxon>
        <taxon>Onygenales</taxon>
        <taxon>Ajellomycetaceae</taxon>
        <taxon>Blastomyces</taxon>
    </lineage>
</organism>
<evidence type="ECO:0000313" key="2">
    <source>
        <dbReference type="Proteomes" id="UP000002039"/>
    </source>
</evidence>
<evidence type="ECO:0000313" key="1">
    <source>
        <dbReference type="EMBL" id="OAT02070.1"/>
    </source>
</evidence>
<proteinExistence type="predicted"/>
<protein>
    <submittedName>
        <fullName evidence="1">Uncharacterized protein</fullName>
    </submittedName>
</protein>
<sequence length="40" mass="4562">MAVGAVRGSSMGYFWPALARRCWETRSDEHGYKTSQRISI</sequence>
<reference evidence="2" key="1">
    <citation type="journal article" date="2015" name="PLoS Genet.">
        <title>The dynamic genome and transcriptome of the human fungal pathogen Blastomyces and close relative Emmonsia.</title>
        <authorList>
            <person name="Munoz J.F."/>
            <person name="Gauthier G.M."/>
            <person name="Desjardins C.A."/>
            <person name="Gallo J.E."/>
            <person name="Holder J."/>
            <person name="Sullivan T.D."/>
            <person name="Marty A.J."/>
            <person name="Carmen J.C."/>
            <person name="Chen Z."/>
            <person name="Ding L."/>
            <person name="Gujja S."/>
            <person name="Magrini V."/>
            <person name="Misas E."/>
            <person name="Mitreva M."/>
            <person name="Priest M."/>
            <person name="Saif S."/>
            <person name="Whiston E.A."/>
            <person name="Young S."/>
            <person name="Zeng Q."/>
            <person name="Goldman W.E."/>
            <person name="Mardis E.R."/>
            <person name="Taylor J.W."/>
            <person name="McEwen J.G."/>
            <person name="Clay O.K."/>
            <person name="Klein B.S."/>
            <person name="Cuomo C.A."/>
        </authorList>
    </citation>
    <scope>NUCLEOTIDE SEQUENCE [LARGE SCALE GENOMIC DNA]</scope>
    <source>
        <strain evidence="2">ER-3 / ATCC MYA-2586</strain>
    </source>
</reference>
<dbReference type="RefSeq" id="XP_045281797.1">
    <property type="nucleotide sequence ID" value="XM_045426502.1"/>
</dbReference>
<name>A0ABX2VY50_AJEDR</name>
<dbReference type="EMBL" id="EQ999979">
    <property type="protein sequence ID" value="OAT02070.1"/>
    <property type="molecule type" value="Genomic_DNA"/>
</dbReference>
<keyword evidence="2" id="KW-1185">Reference proteome</keyword>
<dbReference type="GeneID" id="69032257"/>
<accession>A0ABX2VY50</accession>
<gene>
    <name evidence="1" type="ORF">BDCG_17365</name>
</gene>
<dbReference type="Proteomes" id="UP000002039">
    <property type="component" value="Unassembled WGS sequence"/>
</dbReference>